<reference evidence="2 3" key="1">
    <citation type="submission" date="2019-09" db="EMBL/GenBank/DDBJ databases">
        <authorList>
            <person name="Ou C."/>
        </authorList>
    </citation>
    <scope>NUCLEOTIDE SEQUENCE [LARGE SCALE GENOMIC DNA]</scope>
    <source>
        <strain evidence="2">S2</strain>
        <tissue evidence="2">Leaf</tissue>
    </source>
</reference>
<evidence type="ECO:0000313" key="2">
    <source>
        <dbReference type="EMBL" id="KAB2609354.1"/>
    </source>
</evidence>
<reference evidence="2 3" key="3">
    <citation type="submission" date="2019-11" db="EMBL/GenBank/DDBJ databases">
        <title>A de novo genome assembly of a pear dwarfing rootstock.</title>
        <authorList>
            <person name="Wang F."/>
            <person name="Wang J."/>
            <person name="Li S."/>
            <person name="Zhang Y."/>
            <person name="Fang M."/>
            <person name="Ma L."/>
            <person name="Zhao Y."/>
            <person name="Jiang S."/>
        </authorList>
    </citation>
    <scope>NUCLEOTIDE SEQUENCE [LARGE SCALE GENOMIC DNA]</scope>
    <source>
        <strain evidence="2">S2</strain>
        <tissue evidence="2">Leaf</tissue>
    </source>
</reference>
<feature type="compositionally biased region" description="Acidic residues" evidence="1">
    <location>
        <begin position="37"/>
        <end position="90"/>
    </location>
</feature>
<feature type="region of interest" description="Disordered" evidence="1">
    <location>
        <begin position="1"/>
        <end position="96"/>
    </location>
</feature>
<sequence>MVASHPQQDEEEVDEDDKEDDDEEVEDEEMMRMMISNDEDDEEVEEEDDDGEGDEDDDKEDEEVEEEDDDGESDEDDDKEDDEENENDEQESSKIDNMLRSLVSLFERCIVDAVVETIELESRDKVRGFAESLWESDKNIEVVLLENGLAKLRNTFVFTRVATYNDLVRAQEIAKTKKLNKFWTMVDFMSNVEDQTGLVQLCSLVYITIPSSMEADKFLSEQILKKELSATIVLLDSEGEMINCDELGGDEEVEEEDDDGESDEDYEEEDDDDDDKEGDEDDEENENDELE</sequence>
<keyword evidence="3" id="KW-1185">Reference proteome</keyword>
<accession>A0A5N5GF66</accession>
<name>A0A5N5GF66_9ROSA</name>
<comment type="caution">
    <text evidence="2">The sequence shown here is derived from an EMBL/GenBank/DDBJ whole genome shotgun (WGS) entry which is preliminary data.</text>
</comment>
<feature type="compositionally biased region" description="Acidic residues" evidence="1">
    <location>
        <begin position="9"/>
        <end position="29"/>
    </location>
</feature>
<evidence type="ECO:0000313" key="3">
    <source>
        <dbReference type="Proteomes" id="UP000327157"/>
    </source>
</evidence>
<proteinExistence type="predicted"/>
<dbReference type="EMBL" id="SMOL01000553">
    <property type="protein sequence ID" value="KAB2609354.1"/>
    <property type="molecule type" value="Genomic_DNA"/>
</dbReference>
<dbReference type="InterPro" id="IPR035437">
    <property type="entry name" value="SNase_OB-fold_sf"/>
</dbReference>
<feature type="region of interest" description="Disordered" evidence="1">
    <location>
        <begin position="245"/>
        <end position="291"/>
    </location>
</feature>
<dbReference type="SUPFAM" id="SSF50199">
    <property type="entry name" value="Staphylococcal nuclease"/>
    <property type="match status" value="1"/>
</dbReference>
<reference evidence="3" key="2">
    <citation type="submission" date="2019-10" db="EMBL/GenBank/DDBJ databases">
        <title>A de novo genome assembly of a pear dwarfing rootstock.</title>
        <authorList>
            <person name="Wang F."/>
            <person name="Wang J."/>
            <person name="Li S."/>
            <person name="Zhang Y."/>
            <person name="Fang M."/>
            <person name="Ma L."/>
            <person name="Zhao Y."/>
            <person name="Jiang S."/>
        </authorList>
    </citation>
    <scope>NUCLEOTIDE SEQUENCE [LARGE SCALE GENOMIC DNA]</scope>
</reference>
<dbReference type="Gene3D" id="2.40.50.90">
    <property type="match status" value="1"/>
</dbReference>
<gene>
    <name evidence="2" type="ORF">D8674_012522</name>
</gene>
<feature type="compositionally biased region" description="Acidic residues" evidence="1">
    <location>
        <begin position="247"/>
        <end position="291"/>
    </location>
</feature>
<evidence type="ECO:0000256" key="1">
    <source>
        <dbReference type="SAM" id="MobiDB-lite"/>
    </source>
</evidence>
<dbReference type="Proteomes" id="UP000327157">
    <property type="component" value="Chromosome 14"/>
</dbReference>
<protein>
    <submittedName>
        <fullName evidence="2">Uncharacterized protein</fullName>
    </submittedName>
</protein>
<organism evidence="2 3">
    <name type="scientific">Pyrus ussuriensis x Pyrus communis</name>
    <dbReference type="NCBI Taxonomy" id="2448454"/>
    <lineage>
        <taxon>Eukaryota</taxon>
        <taxon>Viridiplantae</taxon>
        <taxon>Streptophyta</taxon>
        <taxon>Embryophyta</taxon>
        <taxon>Tracheophyta</taxon>
        <taxon>Spermatophyta</taxon>
        <taxon>Magnoliopsida</taxon>
        <taxon>eudicotyledons</taxon>
        <taxon>Gunneridae</taxon>
        <taxon>Pentapetalae</taxon>
        <taxon>rosids</taxon>
        <taxon>fabids</taxon>
        <taxon>Rosales</taxon>
        <taxon>Rosaceae</taxon>
        <taxon>Amygdaloideae</taxon>
        <taxon>Maleae</taxon>
        <taxon>Pyrus</taxon>
    </lineage>
</organism>
<dbReference type="AlphaFoldDB" id="A0A5N5GF66"/>